<evidence type="ECO:0000256" key="1">
    <source>
        <dbReference type="SAM" id="MobiDB-lite"/>
    </source>
</evidence>
<feature type="compositionally biased region" description="Basic and acidic residues" evidence="1">
    <location>
        <begin position="80"/>
        <end position="99"/>
    </location>
</feature>
<gene>
    <name evidence="2" type="ORF">METZ01_LOCUS273152</name>
</gene>
<evidence type="ECO:0000313" key="2">
    <source>
        <dbReference type="EMBL" id="SVC20298.1"/>
    </source>
</evidence>
<proteinExistence type="predicted"/>
<reference evidence="2" key="1">
    <citation type="submission" date="2018-05" db="EMBL/GenBank/DDBJ databases">
        <authorList>
            <person name="Lanie J.A."/>
            <person name="Ng W.-L."/>
            <person name="Kazmierczak K.M."/>
            <person name="Andrzejewski T.M."/>
            <person name="Davidsen T.M."/>
            <person name="Wayne K.J."/>
            <person name="Tettelin H."/>
            <person name="Glass J.I."/>
            <person name="Rusch D."/>
            <person name="Podicherti R."/>
            <person name="Tsui H.-C.T."/>
            <person name="Winkler M.E."/>
        </authorList>
    </citation>
    <scope>NUCLEOTIDE SEQUENCE</scope>
</reference>
<feature type="region of interest" description="Disordered" evidence="1">
    <location>
        <begin position="80"/>
        <end position="118"/>
    </location>
</feature>
<name>A0A382K7J6_9ZZZZ</name>
<sequence>MGRFDRCWSVIQPTLGTSVAIRTTIEGRIRDQGRAIGISSRPLCALVRVFYNAYMSGSVGLLHARGGLCGCLRLQDEHEAPREEDQKHGWSESEIEEAKYQVAEPENEPAHVSCPSSA</sequence>
<accession>A0A382K7J6</accession>
<organism evidence="2">
    <name type="scientific">marine metagenome</name>
    <dbReference type="NCBI Taxonomy" id="408172"/>
    <lineage>
        <taxon>unclassified sequences</taxon>
        <taxon>metagenomes</taxon>
        <taxon>ecological metagenomes</taxon>
    </lineage>
</organism>
<dbReference type="AlphaFoldDB" id="A0A382K7J6"/>
<protein>
    <submittedName>
        <fullName evidence="2">Uncharacterized protein</fullName>
    </submittedName>
</protein>
<dbReference type="EMBL" id="UINC01078839">
    <property type="protein sequence ID" value="SVC20298.1"/>
    <property type="molecule type" value="Genomic_DNA"/>
</dbReference>